<reference evidence="2 3" key="1">
    <citation type="submission" date="2020-08" db="EMBL/GenBank/DDBJ databases">
        <title>Cohnella phylogeny.</title>
        <authorList>
            <person name="Dunlap C."/>
        </authorList>
    </citation>
    <scope>NUCLEOTIDE SEQUENCE [LARGE SCALE GENOMIC DNA]</scope>
    <source>
        <strain evidence="2 3">DSM 103658</strain>
    </source>
</reference>
<dbReference type="AlphaFoldDB" id="A0A841T6B6"/>
<proteinExistence type="predicted"/>
<feature type="signal peptide" evidence="1">
    <location>
        <begin position="1"/>
        <end position="24"/>
    </location>
</feature>
<comment type="caution">
    <text evidence="2">The sequence shown here is derived from an EMBL/GenBank/DDBJ whole genome shotgun (WGS) entry which is preliminary data.</text>
</comment>
<evidence type="ECO:0000313" key="3">
    <source>
        <dbReference type="Proteomes" id="UP000574133"/>
    </source>
</evidence>
<name>A0A841T6B6_9BACL</name>
<keyword evidence="3" id="KW-1185">Reference proteome</keyword>
<gene>
    <name evidence="2" type="ORF">H4Q31_05955</name>
</gene>
<evidence type="ECO:0000256" key="1">
    <source>
        <dbReference type="SAM" id="SignalP"/>
    </source>
</evidence>
<dbReference type="Proteomes" id="UP000574133">
    <property type="component" value="Unassembled WGS sequence"/>
</dbReference>
<sequence length="107" mass="11707">MLKKLIALSTMTLSLFVVSSSVLAVTPTGKTILERANNAYNSEKSYTVLHINQGKVEKEFKYKEAFIPIKDLFNSRVSGIKWDNKNKIAEVTNAGSGVLAIPLMGSS</sequence>
<feature type="chain" id="PRO_5032277609" description="Copper amine oxidase-like N-terminal domain-containing protein" evidence="1">
    <location>
        <begin position="25"/>
        <end position="107"/>
    </location>
</feature>
<evidence type="ECO:0000313" key="2">
    <source>
        <dbReference type="EMBL" id="MBB6676874.1"/>
    </source>
</evidence>
<accession>A0A841T6B6</accession>
<organism evidence="2 3">
    <name type="scientific">Cohnella lubricantis</name>
    <dbReference type="NCBI Taxonomy" id="2163172"/>
    <lineage>
        <taxon>Bacteria</taxon>
        <taxon>Bacillati</taxon>
        <taxon>Bacillota</taxon>
        <taxon>Bacilli</taxon>
        <taxon>Bacillales</taxon>
        <taxon>Paenibacillaceae</taxon>
        <taxon>Cohnella</taxon>
    </lineage>
</organism>
<dbReference type="RefSeq" id="WP_185178164.1">
    <property type="nucleotide sequence ID" value="NZ_CBCSEP010000008.1"/>
</dbReference>
<protein>
    <recommendedName>
        <fullName evidence="4">Copper amine oxidase-like N-terminal domain-containing protein</fullName>
    </recommendedName>
</protein>
<evidence type="ECO:0008006" key="4">
    <source>
        <dbReference type="Google" id="ProtNLM"/>
    </source>
</evidence>
<dbReference type="EMBL" id="JACJVN010000024">
    <property type="protein sequence ID" value="MBB6676874.1"/>
    <property type="molecule type" value="Genomic_DNA"/>
</dbReference>
<keyword evidence="1" id="KW-0732">Signal</keyword>